<reference evidence="1" key="1">
    <citation type="journal article" date="2017" name="Nature">
        <title>The sunflower genome provides insights into oil metabolism, flowering and Asterid evolution.</title>
        <authorList>
            <person name="Badouin H."/>
            <person name="Gouzy J."/>
            <person name="Grassa C.J."/>
            <person name="Murat F."/>
            <person name="Staton S.E."/>
            <person name="Cottret L."/>
            <person name="Lelandais-Briere C."/>
            <person name="Owens G.L."/>
            <person name="Carrere S."/>
            <person name="Mayjonade B."/>
            <person name="Legrand L."/>
            <person name="Gill N."/>
            <person name="Kane N.C."/>
            <person name="Bowers J.E."/>
            <person name="Hubner S."/>
            <person name="Bellec A."/>
            <person name="Berard A."/>
            <person name="Berges H."/>
            <person name="Blanchet N."/>
            <person name="Boniface M.C."/>
            <person name="Brunel D."/>
            <person name="Catrice O."/>
            <person name="Chaidir N."/>
            <person name="Claudel C."/>
            <person name="Donnadieu C."/>
            <person name="Faraut T."/>
            <person name="Fievet G."/>
            <person name="Helmstetter N."/>
            <person name="King M."/>
            <person name="Knapp S.J."/>
            <person name="Lai Z."/>
            <person name="Le Paslier M.C."/>
            <person name="Lippi Y."/>
            <person name="Lorenzon L."/>
            <person name="Mandel J.R."/>
            <person name="Marage G."/>
            <person name="Marchand G."/>
            <person name="Marquand E."/>
            <person name="Bret-Mestries E."/>
            <person name="Morien E."/>
            <person name="Nambeesan S."/>
            <person name="Nguyen T."/>
            <person name="Pegot-Espagnet P."/>
            <person name="Pouilly N."/>
            <person name="Raftis F."/>
            <person name="Sallet E."/>
            <person name="Schiex T."/>
            <person name="Thomas J."/>
            <person name="Vandecasteele C."/>
            <person name="Vares D."/>
            <person name="Vear F."/>
            <person name="Vautrin S."/>
            <person name="Crespi M."/>
            <person name="Mangin B."/>
            <person name="Burke J.M."/>
            <person name="Salse J."/>
            <person name="Munos S."/>
            <person name="Vincourt P."/>
            <person name="Rieseberg L.H."/>
            <person name="Langlade N.B."/>
        </authorList>
    </citation>
    <scope>NUCLEOTIDE SEQUENCE</scope>
    <source>
        <tissue evidence="1">Leaves</tissue>
    </source>
</reference>
<name>A0A9K3JHQ3_HELAN</name>
<reference evidence="1" key="2">
    <citation type="submission" date="2020-06" db="EMBL/GenBank/DDBJ databases">
        <title>Helianthus annuus Genome sequencing and assembly Release 2.</title>
        <authorList>
            <person name="Gouzy J."/>
            <person name="Langlade N."/>
            <person name="Munos S."/>
        </authorList>
    </citation>
    <scope>NUCLEOTIDE SEQUENCE</scope>
    <source>
        <tissue evidence="1">Leaves</tissue>
    </source>
</reference>
<dbReference type="AlphaFoldDB" id="A0A9K3JHQ3"/>
<dbReference type="Gramene" id="mRNA:HanXRQr2_Chr03g0115701">
    <property type="protein sequence ID" value="mRNA:HanXRQr2_Chr03g0115701"/>
    <property type="gene ID" value="HanXRQr2_Chr03g0115701"/>
</dbReference>
<gene>
    <name evidence="1" type="ORF">HanXRQr2_Chr03g0115701</name>
</gene>
<proteinExistence type="predicted"/>
<comment type="caution">
    <text evidence="1">The sequence shown here is derived from an EMBL/GenBank/DDBJ whole genome shotgun (WGS) entry which is preliminary data.</text>
</comment>
<organism evidence="1 2">
    <name type="scientific">Helianthus annuus</name>
    <name type="common">Common sunflower</name>
    <dbReference type="NCBI Taxonomy" id="4232"/>
    <lineage>
        <taxon>Eukaryota</taxon>
        <taxon>Viridiplantae</taxon>
        <taxon>Streptophyta</taxon>
        <taxon>Embryophyta</taxon>
        <taxon>Tracheophyta</taxon>
        <taxon>Spermatophyta</taxon>
        <taxon>Magnoliopsida</taxon>
        <taxon>eudicotyledons</taxon>
        <taxon>Gunneridae</taxon>
        <taxon>Pentapetalae</taxon>
        <taxon>asterids</taxon>
        <taxon>campanulids</taxon>
        <taxon>Asterales</taxon>
        <taxon>Asteraceae</taxon>
        <taxon>Asteroideae</taxon>
        <taxon>Heliantheae alliance</taxon>
        <taxon>Heliantheae</taxon>
        <taxon>Helianthus</taxon>
    </lineage>
</organism>
<sequence>MSSCTNCDCFDKANCTTEETIVMEVPAAENNGNCKCGANCSCTNCTCGH</sequence>
<dbReference type="Proteomes" id="UP000215914">
    <property type="component" value="Unassembled WGS sequence"/>
</dbReference>
<accession>A0A9K3JHQ3</accession>
<keyword evidence="2" id="KW-1185">Reference proteome</keyword>
<evidence type="ECO:0000313" key="2">
    <source>
        <dbReference type="Proteomes" id="UP000215914"/>
    </source>
</evidence>
<evidence type="ECO:0000313" key="1">
    <source>
        <dbReference type="EMBL" id="KAF5814842.1"/>
    </source>
</evidence>
<protein>
    <submittedName>
        <fullName evidence="1">Uncharacterized protein</fullName>
    </submittedName>
</protein>
<dbReference type="EMBL" id="MNCJ02000318">
    <property type="protein sequence ID" value="KAF5814842.1"/>
    <property type="molecule type" value="Genomic_DNA"/>
</dbReference>